<proteinExistence type="predicted"/>
<sequence>MSCLSDACGFSTQQMHEFVARAFLGQTMAKVGQFQTPRALPLSGLDPIEFADLLQNIYDWADSVFGVTLYWPDYVKIRAIWDSLSEHEQRRLSKKHGLAPNWARG</sequence>
<keyword evidence="2" id="KW-1185">Reference proteome</keyword>
<evidence type="ECO:0000313" key="2">
    <source>
        <dbReference type="Proteomes" id="UP000251800"/>
    </source>
</evidence>
<reference evidence="1 2" key="1">
    <citation type="submission" date="2018-05" db="EMBL/GenBank/DDBJ databases">
        <title>Abyssibacter profundi OUC007T gen. nov., sp. nov, a marine bacterium isolated from seawater of the Mariana Trench.</title>
        <authorList>
            <person name="Zhou S."/>
        </authorList>
    </citation>
    <scope>NUCLEOTIDE SEQUENCE [LARGE SCALE GENOMIC DNA]</scope>
    <source>
        <strain evidence="1 2">OUC007</strain>
    </source>
</reference>
<dbReference type="RefSeq" id="WP_109718421.1">
    <property type="nucleotide sequence ID" value="NZ_QEQK01000001.1"/>
</dbReference>
<accession>A0A363UPX9</accession>
<gene>
    <name evidence="1" type="ORF">DEH80_00010</name>
</gene>
<dbReference type="EMBL" id="QEQK01000001">
    <property type="protein sequence ID" value="PWN57565.1"/>
    <property type="molecule type" value="Genomic_DNA"/>
</dbReference>
<name>A0A363UPX9_9GAMM</name>
<evidence type="ECO:0000313" key="1">
    <source>
        <dbReference type="EMBL" id="PWN57565.1"/>
    </source>
</evidence>
<dbReference type="Proteomes" id="UP000251800">
    <property type="component" value="Unassembled WGS sequence"/>
</dbReference>
<dbReference type="AlphaFoldDB" id="A0A363UPX9"/>
<comment type="caution">
    <text evidence="1">The sequence shown here is derived from an EMBL/GenBank/DDBJ whole genome shotgun (WGS) entry which is preliminary data.</text>
</comment>
<protein>
    <submittedName>
        <fullName evidence="1">Uncharacterized protein</fullName>
    </submittedName>
</protein>
<organism evidence="1 2">
    <name type="scientific">Abyssibacter profundi</name>
    <dbReference type="NCBI Taxonomy" id="2182787"/>
    <lineage>
        <taxon>Bacteria</taxon>
        <taxon>Pseudomonadati</taxon>
        <taxon>Pseudomonadota</taxon>
        <taxon>Gammaproteobacteria</taxon>
        <taxon>Chromatiales</taxon>
        <taxon>Oceanococcaceae</taxon>
        <taxon>Abyssibacter</taxon>
    </lineage>
</organism>